<evidence type="ECO:0000256" key="1">
    <source>
        <dbReference type="SAM" id="MobiDB-lite"/>
    </source>
</evidence>
<gene>
    <name evidence="3" type="ORF">PgNI_07943</name>
</gene>
<evidence type="ECO:0000313" key="3">
    <source>
        <dbReference type="RefSeq" id="XP_030981010.1"/>
    </source>
</evidence>
<dbReference type="RefSeq" id="XP_030981010.1">
    <property type="nucleotide sequence ID" value="XM_031127947.1"/>
</dbReference>
<accession>A0A6P8B1I3</accession>
<feature type="compositionally biased region" description="Basic and acidic residues" evidence="1">
    <location>
        <begin position="21"/>
        <end position="32"/>
    </location>
</feature>
<feature type="region of interest" description="Disordered" evidence="1">
    <location>
        <begin position="1"/>
        <end position="34"/>
    </location>
</feature>
<dbReference type="Proteomes" id="UP000515153">
    <property type="component" value="Unplaced"/>
</dbReference>
<reference evidence="3" key="3">
    <citation type="submission" date="2025-08" db="UniProtKB">
        <authorList>
            <consortium name="RefSeq"/>
        </authorList>
    </citation>
    <scope>IDENTIFICATION</scope>
    <source>
        <strain evidence="3">NI907</strain>
    </source>
</reference>
<protein>
    <submittedName>
        <fullName evidence="3">Uncharacterized protein</fullName>
    </submittedName>
</protein>
<organism evidence="2 3">
    <name type="scientific">Pyricularia grisea</name>
    <name type="common">Crabgrass-specific blast fungus</name>
    <name type="synonym">Magnaporthe grisea</name>
    <dbReference type="NCBI Taxonomy" id="148305"/>
    <lineage>
        <taxon>Eukaryota</taxon>
        <taxon>Fungi</taxon>
        <taxon>Dikarya</taxon>
        <taxon>Ascomycota</taxon>
        <taxon>Pezizomycotina</taxon>
        <taxon>Sordariomycetes</taxon>
        <taxon>Sordariomycetidae</taxon>
        <taxon>Magnaporthales</taxon>
        <taxon>Pyriculariaceae</taxon>
        <taxon>Pyricularia</taxon>
    </lineage>
</organism>
<sequence>MSARNQPRSALVKGILGKASGGRERHGADGKKSNKLNEFGSAHFEDRGFAGCQVISVSFRSRRVVYKL</sequence>
<reference evidence="3" key="1">
    <citation type="journal article" date="2019" name="Mol. Biol. Evol.">
        <title>Blast fungal genomes show frequent chromosomal changes, gene gains and losses, and effector gene turnover.</title>
        <authorList>
            <person name="Gomez Luciano L.B."/>
            <person name="Jason Tsai I."/>
            <person name="Chuma I."/>
            <person name="Tosa Y."/>
            <person name="Chen Y.H."/>
            <person name="Li J.Y."/>
            <person name="Li M.Y."/>
            <person name="Jade Lu M.Y."/>
            <person name="Nakayashiki H."/>
            <person name="Li W.H."/>
        </authorList>
    </citation>
    <scope>NUCLEOTIDE SEQUENCE</scope>
    <source>
        <strain evidence="3">NI907</strain>
    </source>
</reference>
<proteinExistence type="predicted"/>
<dbReference type="AlphaFoldDB" id="A0A6P8B1I3"/>
<dbReference type="KEGG" id="pgri:PgNI_07943"/>
<reference evidence="3" key="2">
    <citation type="submission" date="2019-10" db="EMBL/GenBank/DDBJ databases">
        <authorList>
            <consortium name="NCBI Genome Project"/>
        </authorList>
    </citation>
    <scope>NUCLEOTIDE SEQUENCE</scope>
    <source>
        <strain evidence="3">NI907</strain>
    </source>
</reference>
<evidence type="ECO:0000313" key="2">
    <source>
        <dbReference type="Proteomes" id="UP000515153"/>
    </source>
</evidence>
<keyword evidence="2" id="KW-1185">Reference proteome</keyword>
<dbReference type="GeneID" id="41962856"/>
<name>A0A6P8B1I3_PYRGI</name>